<evidence type="ECO:0000256" key="1">
    <source>
        <dbReference type="SAM" id="Phobius"/>
    </source>
</evidence>
<reference evidence="2" key="1">
    <citation type="submission" date="2024-04" db="UniProtKB">
        <authorList>
            <consortium name="EnsemblMetazoa"/>
        </authorList>
    </citation>
    <scope>IDENTIFICATION</scope>
    <source>
        <strain evidence="2">EBRO</strain>
    </source>
</reference>
<keyword evidence="1" id="KW-0472">Membrane</keyword>
<evidence type="ECO:0000313" key="3">
    <source>
        <dbReference type="Proteomes" id="UP000075880"/>
    </source>
</evidence>
<feature type="transmembrane region" description="Helical" evidence="1">
    <location>
        <begin position="122"/>
        <end position="140"/>
    </location>
</feature>
<keyword evidence="1" id="KW-0812">Transmembrane</keyword>
<accession>A0AAG5DE47</accession>
<sequence length="143" mass="16390">MRSLSTSCTKPGARRTTFSRKIRPCRRPSLAVLKNAARSATSSTIPVTISLVKAFRPRRARCGPRSERCRKIRTASQWATPIRTRRADSTPTGDRHTSNNRSSSNIAYIQLEMYNNFLTTHFLFKVNYTFFIVFSINTFIDHD</sequence>
<keyword evidence="3" id="KW-1185">Reference proteome</keyword>
<proteinExistence type="predicted"/>
<evidence type="ECO:0000313" key="2">
    <source>
        <dbReference type="EnsemblMetazoa" id="ENSAATROPP009130"/>
    </source>
</evidence>
<dbReference type="Proteomes" id="UP000075880">
    <property type="component" value="Unassembled WGS sequence"/>
</dbReference>
<name>A0AAG5DE47_ANOAO</name>
<protein>
    <submittedName>
        <fullName evidence="2">Uncharacterized protein</fullName>
    </submittedName>
</protein>
<keyword evidence="1" id="KW-1133">Transmembrane helix</keyword>
<organism evidence="2 3">
    <name type="scientific">Anopheles atroparvus</name>
    <name type="common">European mosquito</name>
    <dbReference type="NCBI Taxonomy" id="41427"/>
    <lineage>
        <taxon>Eukaryota</taxon>
        <taxon>Metazoa</taxon>
        <taxon>Ecdysozoa</taxon>
        <taxon>Arthropoda</taxon>
        <taxon>Hexapoda</taxon>
        <taxon>Insecta</taxon>
        <taxon>Pterygota</taxon>
        <taxon>Neoptera</taxon>
        <taxon>Endopterygota</taxon>
        <taxon>Diptera</taxon>
        <taxon>Nematocera</taxon>
        <taxon>Culicoidea</taxon>
        <taxon>Culicidae</taxon>
        <taxon>Anophelinae</taxon>
        <taxon>Anopheles</taxon>
    </lineage>
</organism>
<dbReference type="EnsemblMetazoa" id="ENSAATROPT010110">
    <property type="protein sequence ID" value="ENSAATROPP009130"/>
    <property type="gene ID" value="ENSAATROPG008235"/>
</dbReference>
<dbReference type="AlphaFoldDB" id="A0AAG5DE47"/>